<feature type="domain" description="Glucose-methanol-choline oxidoreductase N-terminal" evidence="10">
    <location>
        <begin position="25"/>
        <end position="48"/>
    </location>
</feature>
<dbReference type="Pfam" id="PF00732">
    <property type="entry name" value="GMC_oxred_N"/>
    <property type="match status" value="1"/>
</dbReference>
<evidence type="ECO:0000256" key="9">
    <source>
        <dbReference type="RuleBase" id="RU003968"/>
    </source>
</evidence>
<dbReference type="PANTHER" id="PTHR11552:SF201">
    <property type="entry name" value="GLUCOSE-METHANOL-CHOLINE OXIDOREDUCTASE N-TERMINAL DOMAIN-CONTAINING PROTEIN"/>
    <property type="match status" value="1"/>
</dbReference>
<dbReference type="GO" id="GO:0050660">
    <property type="term" value="F:flavin adenine dinucleotide binding"/>
    <property type="evidence" value="ECO:0007669"/>
    <property type="project" value="InterPro"/>
</dbReference>
<dbReference type="PANTHER" id="PTHR11552">
    <property type="entry name" value="GLUCOSE-METHANOL-CHOLINE GMC OXIDOREDUCTASE"/>
    <property type="match status" value="1"/>
</dbReference>
<dbReference type="SUPFAM" id="SSF54373">
    <property type="entry name" value="FAD-linked reductases, C-terminal domain"/>
    <property type="match status" value="1"/>
</dbReference>
<organism evidence="11 12">
    <name type="scientific">Sphagnurus paluster</name>
    <dbReference type="NCBI Taxonomy" id="117069"/>
    <lineage>
        <taxon>Eukaryota</taxon>
        <taxon>Fungi</taxon>
        <taxon>Dikarya</taxon>
        <taxon>Basidiomycota</taxon>
        <taxon>Agaricomycotina</taxon>
        <taxon>Agaricomycetes</taxon>
        <taxon>Agaricomycetidae</taxon>
        <taxon>Agaricales</taxon>
        <taxon>Tricholomatineae</taxon>
        <taxon>Lyophyllaceae</taxon>
        <taxon>Sphagnurus</taxon>
    </lineage>
</organism>
<keyword evidence="7" id="KW-0325">Glycoprotein</keyword>
<keyword evidence="5 8" id="KW-0274">FAD</keyword>
<dbReference type="InterPro" id="IPR000172">
    <property type="entry name" value="GMC_OxRdtase_N"/>
</dbReference>
<evidence type="ECO:0000313" key="12">
    <source>
        <dbReference type="Proteomes" id="UP000717328"/>
    </source>
</evidence>
<evidence type="ECO:0000259" key="10">
    <source>
        <dbReference type="PROSITE" id="PS00623"/>
    </source>
</evidence>
<evidence type="ECO:0000256" key="7">
    <source>
        <dbReference type="ARBA" id="ARBA00023180"/>
    </source>
</evidence>
<dbReference type="PIRSF" id="PIRSF000137">
    <property type="entry name" value="Alcohol_oxidase"/>
    <property type="match status" value="1"/>
</dbReference>
<evidence type="ECO:0000313" key="11">
    <source>
        <dbReference type="EMBL" id="KAG5637944.1"/>
    </source>
</evidence>
<dbReference type="InterPro" id="IPR012132">
    <property type="entry name" value="GMC_OxRdtase"/>
</dbReference>
<dbReference type="EMBL" id="JABCKI010005792">
    <property type="protein sequence ID" value="KAG5637944.1"/>
    <property type="molecule type" value="Genomic_DNA"/>
</dbReference>
<evidence type="ECO:0000256" key="8">
    <source>
        <dbReference type="PIRSR" id="PIRSR000137-2"/>
    </source>
</evidence>
<name>A0A9P7FTA3_9AGAR</name>
<sequence>MSVYDWKYNTTAQTIGGKVLSMTQGKVLGGSSSINGMCWKRGTVDQYDSLGRLGNSGWNFESLFHYMKKAEKYHLPNLKQTSLGATAIPDAHGYYGKVNAGFPQPYEGAVVTDHLIMAARATIPNLAINLDVASGNPNGAARFQFSIKPGNSTVVRPNGNVRSSSANAYIYPSLPEQPNFIILVGHQATSLVWRKLSGSLSFASGVKFIATPLQDAKPGREFDVKIENEAIVASGAIGSPHFLELSGVGDSRILKKVGIPVEASRVDLPAVGTNLQDQALNIATYAIAPNASASDYTILNAPLTPAVAFADIEQILGTNAAHIIAKDLVESIPARAKAIVSSGAFTSESGMTKILAIQAESIITHKVDPRFFISHDLDLYLKGNASRLARKVFDTPALRQYVNAELAPGLTVVPKDASDAQCQNFVIAGYGPVLHPVGSVPMLPRKDGGAVGPDLIVYGTSNVRVIGKSFIVYLEKT</sequence>
<evidence type="ECO:0000256" key="3">
    <source>
        <dbReference type="ARBA" id="ARBA00022630"/>
    </source>
</evidence>
<protein>
    <recommendedName>
        <fullName evidence="10">Glucose-methanol-choline oxidoreductase N-terminal domain-containing protein</fullName>
    </recommendedName>
</protein>
<keyword evidence="6" id="KW-0560">Oxidoreductase</keyword>
<gene>
    <name evidence="11" type="ORF">H0H81_002538</name>
</gene>
<reference evidence="11" key="1">
    <citation type="submission" date="2021-02" db="EMBL/GenBank/DDBJ databases">
        <authorList>
            <person name="Nieuwenhuis M."/>
            <person name="Van De Peppel L.J.J."/>
        </authorList>
    </citation>
    <scope>NUCLEOTIDE SEQUENCE</scope>
    <source>
        <strain evidence="11">D49</strain>
    </source>
</reference>
<accession>A0A9P7FTA3</accession>
<reference evidence="11" key="2">
    <citation type="submission" date="2021-10" db="EMBL/GenBank/DDBJ databases">
        <title>Phylogenomics reveals ancestral predisposition of the termite-cultivated fungus Termitomyces towards a domesticated lifestyle.</title>
        <authorList>
            <person name="Auxier B."/>
            <person name="Grum-Grzhimaylo A."/>
            <person name="Cardenas M.E."/>
            <person name="Lodge J.D."/>
            <person name="Laessoe T."/>
            <person name="Pedersen O."/>
            <person name="Smith M.E."/>
            <person name="Kuyper T.W."/>
            <person name="Franco-Molano E.A."/>
            <person name="Baroni T.J."/>
            <person name="Aanen D.K."/>
        </authorList>
    </citation>
    <scope>NUCLEOTIDE SEQUENCE</scope>
    <source>
        <strain evidence="11">D49</strain>
    </source>
</reference>
<dbReference type="Gene3D" id="3.30.560.10">
    <property type="entry name" value="Glucose Oxidase, domain 3"/>
    <property type="match status" value="1"/>
</dbReference>
<dbReference type="Proteomes" id="UP000717328">
    <property type="component" value="Unassembled WGS sequence"/>
</dbReference>
<comment type="cofactor">
    <cofactor evidence="1 8">
        <name>FAD</name>
        <dbReference type="ChEBI" id="CHEBI:57692"/>
    </cofactor>
</comment>
<keyword evidence="3 9" id="KW-0285">Flavoprotein</keyword>
<evidence type="ECO:0000256" key="2">
    <source>
        <dbReference type="ARBA" id="ARBA00010790"/>
    </source>
</evidence>
<dbReference type="PROSITE" id="PS00623">
    <property type="entry name" value="GMC_OXRED_1"/>
    <property type="match status" value="1"/>
</dbReference>
<dbReference type="InterPro" id="IPR007867">
    <property type="entry name" value="GMC_OxRtase_C"/>
</dbReference>
<dbReference type="InterPro" id="IPR036188">
    <property type="entry name" value="FAD/NAD-bd_sf"/>
</dbReference>
<evidence type="ECO:0000256" key="4">
    <source>
        <dbReference type="ARBA" id="ARBA00022729"/>
    </source>
</evidence>
<dbReference type="SUPFAM" id="SSF51905">
    <property type="entry name" value="FAD/NAD(P)-binding domain"/>
    <property type="match status" value="1"/>
</dbReference>
<feature type="binding site" evidence="8">
    <location>
        <position position="27"/>
    </location>
    <ligand>
        <name>FAD</name>
        <dbReference type="ChEBI" id="CHEBI:57692"/>
    </ligand>
</feature>
<dbReference type="Pfam" id="PF05199">
    <property type="entry name" value="GMC_oxred_C"/>
    <property type="match status" value="1"/>
</dbReference>
<keyword evidence="4" id="KW-0732">Signal</keyword>
<dbReference type="OrthoDB" id="269227at2759"/>
<dbReference type="GO" id="GO:0016614">
    <property type="term" value="F:oxidoreductase activity, acting on CH-OH group of donors"/>
    <property type="evidence" value="ECO:0007669"/>
    <property type="project" value="InterPro"/>
</dbReference>
<comment type="similarity">
    <text evidence="2 9">Belongs to the GMC oxidoreductase family.</text>
</comment>
<comment type="caution">
    <text evidence="11">The sequence shown here is derived from an EMBL/GenBank/DDBJ whole genome shotgun (WGS) entry which is preliminary data.</text>
</comment>
<evidence type="ECO:0000256" key="1">
    <source>
        <dbReference type="ARBA" id="ARBA00001974"/>
    </source>
</evidence>
<dbReference type="AlphaFoldDB" id="A0A9P7FTA3"/>
<keyword evidence="12" id="KW-1185">Reference proteome</keyword>
<evidence type="ECO:0000256" key="6">
    <source>
        <dbReference type="ARBA" id="ARBA00023002"/>
    </source>
</evidence>
<evidence type="ECO:0000256" key="5">
    <source>
        <dbReference type="ARBA" id="ARBA00022827"/>
    </source>
</evidence>
<proteinExistence type="inferred from homology"/>
<dbReference type="Gene3D" id="3.50.50.60">
    <property type="entry name" value="FAD/NAD(P)-binding domain"/>
    <property type="match status" value="2"/>
</dbReference>